<evidence type="ECO:0000313" key="17">
    <source>
        <dbReference type="Proteomes" id="UP000250918"/>
    </source>
</evidence>
<dbReference type="CDD" id="cd00814">
    <property type="entry name" value="MetRS_core"/>
    <property type="match status" value="1"/>
</dbReference>
<dbReference type="GO" id="GO:0000049">
    <property type="term" value="F:tRNA binding"/>
    <property type="evidence" value="ECO:0007669"/>
    <property type="project" value="UniProtKB-UniRule"/>
</dbReference>
<dbReference type="InterPro" id="IPR004495">
    <property type="entry name" value="Met-tRNA-synth_bsu_C"/>
</dbReference>
<dbReference type="Gene3D" id="3.40.50.620">
    <property type="entry name" value="HUPs"/>
    <property type="match status" value="1"/>
</dbReference>
<dbReference type="Gene3D" id="1.10.730.10">
    <property type="entry name" value="Isoleucyl-tRNA Synthetase, Domain 1"/>
    <property type="match status" value="1"/>
</dbReference>
<dbReference type="InterPro" id="IPR014729">
    <property type="entry name" value="Rossmann-like_a/b/a_fold"/>
</dbReference>
<keyword evidence="11 13" id="KW-0030">Aminoacyl-tRNA synthetase</keyword>
<dbReference type="InterPro" id="IPR015413">
    <property type="entry name" value="Methionyl/Leucyl_tRNA_Synth"/>
</dbReference>
<dbReference type="InterPro" id="IPR014758">
    <property type="entry name" value="Met-tRNA_synth"/>
</dbReference>
<dbReference type="InterPro" id="IPR041872">
    <property type="entry name" value="Anticodon_Met"/>
</dbReference>
<feature type="domain" description="TRNA-binding" evidence="15">
    <location>
        <begin position="550"/>
        <end position="650"/>
    </location>
</feature>
<comment type="function">
    <text evidence="1 13">Is required not only for elongation of protein synthesis but also for the initiation of all mRNA translation through initiator tRNA(fMet) aminoacylation.</text>
</comment>
<keyword evidence="5 13" id="KW-0820">tRNA-binding</keyword>
<feature type="binding site" evidence="13">
    <location>
        <position position="141"/>
    </location>
    <ligand>
        <name>Zn(2+)</name>
        <dbReference type="ChEBI" id="CHEBI:29105"/>
    </ligand>
</feature>
<dbReference type="InterPro" id="IPR012340">
    <property type="entry name" value="NA-bd_OB-fold"/>
</dbReference>
<keyword evidence="8 13" id="KW-0067">ATP-binding</keyword>
<evidence type="ECO:0000256" key="2">
    <source>
        <dbReference type="ARBA" id="ARBA00004496"/>
    </source>
</evidence>
<dbReference type="FunFam" id="2.170.220.10:FF:000003">
    <property type="entry name" value="Methionine--tRNA ligase"/>
    <property type="match status" value="1"/>
</dbReference>
<dbReference type="SUPFAM" id="SSF50249">
    <property type="entry name" value="Nucleic acid-binding proteins"/>
    <property type="match status" value="1"/>
</dbReference>
<keyword evidence="4 13" id="KW-0963">Cytoplasm</keyword>
<comment type="similarity">
    <text evidence="13">Belongs to the class-I aminoacyl-tRNA synthetase family. MetG type 2A subfamily.</text>
</comment>
<dbReference type="PRINTS" id="PR01041">
    <property type="entry name" value="TRNASYNTHMET"/>
</dbReference>
<sequence>MRRASVPRPFYVTTPIYYVNDRPHIGHAYTTIAADLLTRFHRMAGREAFFLTGTDEHGTKVAEAAQAAGLSEQAFCDRTVETFVSAWKKLDIEYNYFIRTTSERHKVAVLKLLDAMRSAKTEDGRDVVYSDYYEGLYCTGCEKFLTEKELVDGLCPFHKRPPEKLREKNYFFRLTAFAHRIKERIESGELVILPEERRNEVLGLIDQELPDFSLSRERVKWGIPLSFDRSQVAYVWVDALSNYISGIGYGDDPASFTKWWDEAEVVHLMAKDILKFHCFYWPAMLMAAGIKLPNVMFLHGFFTVDGEKMSKSLGNQIDPNEMVAKFGPDGARYLLLTQYPFGIDGDIQAKRFVTQYNADLANDLGNLVSRVVKMIIADFGGRLPQPDRELQGLEQLMLLAEELPDSAYAHIKHFRITNAIADSINLVRATNKFFNDTTPWLLGKQGEKARQGAILYACCELIRIVSIMLYPVMPRKMREIRAVFGLDDSTLTLDNARQFFNLTPGTPVRLEQSVFPRIDTPFESGKGTAAAEPGTTPTTPSTEGLLDITDFQKADLRVAKVVSAEKVTGATKLLKLQIDLGSETRQIVAGVAEHYPPERITGMKIIVVTNLKPAVIRGIESRGMLLAAKAGSNLVLLTPDGDLSPGAKVS</sequence>
<dbReference type="Pfam" id="PF01588">
    <property type="entry name" value="tRNA_bind"/>
    <property type="match status" value="1"/>
</dbReference>
<keyword evidence="7 13" id="KW-0547">Nucleotide-binding</keyword>
<evidence type="ECO:0000256" key="11">
    <source>
        <dbReference type="ARBA" id="ARBA00023146"/>
    </source>
</evidence>
<dbReference type="InterPro" id="IPR002547">
    <property type="entry name" value="tRNA-bd_dom"/>
</dbReference>
<feature type="region of interest" description="Disordered" evidence="14">
    <location>
        <begin position="522"/>
        <end position="542"/>
    </location>
</feature>
<evidence type="ECO:0000256" key="8">
    <source>
        <dbReference type="ARBA" id="ARBA00022840"/>
    </source>
</evidence>
<comment type="cofactor">
    <cofactor evidence="13">
        <name>Zn(2+)</name>
        <dbReference type="ChEBI" id="CHEBI:29105"/>
    </cofactor>
    <text evidence="13">Binds 1 zinc ion per subunit.</text>
</comment>
<gene>
    <name evidence="13" type="primary">metG</name>
    <name evidence="16" type="ORF">C3F09_02825</name>
</gene>
<evidence type="ECO:0000256" key="5">
    <source>
        <dbReference type="ARBA" id="ARBA00022555"/>
    </source>
</evidence>
<reference evidence="16 17" key="1">
    <citation type="journal article" date="2018" name="ISME J.">
        <title>A methanotrophic archaeon couples anaerobic oxidation of methane to Fe(III) reduction.</title>
        <authorList>
            <person name="Cai C."/>
            <person name="Leu A.O."/>
            <person name="Xie G.J."/>
            <person name="Guo J."/>
            <person name="Feng Y."/>
            <person name="Zhao J.X."/>
            <person name="Tyson G.W."/>
            <person name="Yuan Z."/>
            <person name="Hu S."/>
        </authorList>
    </citation>
    <scope>NUCLEOTIDE SEQUENCE [LARGE SCALE GENOMIC DNA]</scope>
    <source>
        <strain evidence="16">FeB_12</strain>
    </source>
</reference>
<comment type="caution">
    <text evidence="13">Lacks conserved residue(s) required for the propagation of feature annotation.</text>
</comment>
<evidence type="ECO:0000256" key="13">
    <source>
        <dbReference type="HAMAP-Rule" id="MF_01228"/>
    </source>
</evidence>
<accession>A0A855XAW0</accession>
<dbReference type="EMBL" id="PQAP01000011">
    <property type="protein sequence ID" value="PWB75312.1"/>
    <property type="molecule type" value="Genomic_DNA"/>
</dbReference>
<feature type="compositionally biased region" description="Low complexity" evidence="14">
    <location>
        <begin position="527"/>
        <end position="542"/>
    </location>
</feature>
<dbReference type="NCBIfam" id="NF008900">
    <property type="entry name" value="PRK12267.1"/>
    <property type="match status" value="1"/>
</dbReference>
<keyword evidence="13" id="KW-0479">Metal-binding</keyword>
<evidence type="ECO:0000313" key="16">
    <source>
        <dbReference type="EMBL" id="PWB75312.1"/>
    </source>
</evidence>
<evidence type="ECO:0000256" key="4">
    <source>
        <dbReference type="ARBA" id="ARBA00022490"/>
    </source>
</evidence>
<dbReference type="CDD" id="cd02800">
    <property type="entry name" value="tRNA_bind_EcMetRS_like"/>
    <property type="match status" value="1"/>
</dbReference>
<evidence type="ECO:0000256" key="6">
    <source>
        <dbReference type="ARBA" id="ARBA00022598"/>
    </source>
</evidence>
<dbReference type="Proteomes" id="UP000250918">
    <property type="component" value="Unassembled WGS sequence"/>
</dbReference>
<dbReference type="PANTHER" id="PTHR43326">
    <property type="entry name" value="METHIONYL-TRNA SYNTHETASE"/>
    <property type="match status" value="1"/>
</dbReference>
<comment type="subunit">
    <text evidence="3 13">Homodimer.</text>
</comment>
<comment type="caution">
    <text evidence="16">The sequence shown here is derived from an EMBL/GenBank/DDBJ whole genome shotgun (WGS) entry which is preliminary data.</text>
</comment>
<keyword evidence="13" id="KW-0862">Zinc</keyword>
<dbReference type="SUPFAM" id="SSF47323">
    <property type="entry name" value="Anticodon-binding domain of a subclass of class I aminoacyl-tRNA synthetases"/>
    <property type="match status" value="1"/>
</dbReference>
<evidence type="ECO:0000256" key="1">
    <source>
        <dbReference type="ARBA" id="ARBA00003314"/>
    </source>
</evidence>
<evidence type="ECO:0000256" key="12">
    <source>
        <dbReference type="ARBA" id="ARBA00047364"/>
    </source>
</evidence>
<dbReference type="PANTHER" id="PTHR43326:SF1">
    <property type="entry name" value="METHIONINE--TRNA LIGASE, MITOCHONDRIAL"/>
    <property type="match status" value="1"/>
</dbReference>
<dbReference type="GO" id="GO:0004825">
    <property type="term" value="F:methionine-tRNA ligase activity"/>
    <property type="evidence" value="ECO:0007669"/>
    <property type="project" value="UniProtKB-UniRule"/>
</dbReference>
<organism evidence="16 17">
    <name type="scientific">candidate division GN15 bacterium</name>
    <dbReference type="NCBI Taxonomy" id="2072418"/>
    <lineage>
        <taxon>Bacteria</taxon>
        <taxon>candidate division GN15</taxon>
    </lineage>
</organism>
<evidence type="ECO:0000256" key="3">
    <source>
        <dbReference type="ARBA" id="ARBA00011738"/>
    </source>
</evidence>
<comment type="catalytic activity">
    <reaction evidence="12 13">
        <text>tRNA(Met) + L-methionine + ATP = L-methionyl-tRNA(Met) + AMP + diphosphate</text>
        <dbReference type="Rhea" id="RHEA:13481"/>
        <dbReference type="Rhea" id="RHEA-COMP:9667"/>
        <dbReference type="Rhea" id="RHEA-COMP:9698"/>
        <dbReference type="ChEBI" id="CHEBI:30616"/>
        <dbReference type="ChEBI" id="CHEBI:33019"/>
        <dbReference type="ChEBI" id="CHEBI:57844"/>
        <dbReference type="ChEBI" id="CHEBI:78442"/>
        <dbReference type="ChEBI" id="CHEBI:78530"/>
        <dbReference type="ChEBI" id="CHEBI:456215"/>
        <dbReference type="EC" id="6.1.1.10"/>
    </reaction>
</comment>
<dbReference type="HAMAP" id="MF_01228">
    <property type="entry name" value="Met_tRNA_synth_type2"/>
    <property type="match status" value="1"/>
</dbReference>
<dbReference type="GO" id="GO:0046872">
    <property type="term" value="F:metal ion binding"/>
    <property type="evidence" value="ECO:0007669"/>
    <property type="project" value="UniProtKB-KW"/>
</dbReference>
<dbReference type="InterPro" id="IPR009080">
    <property type="entry name" value="tRNAsynth_Ia_anticodon-bd"/>
</dbReference>
<feature type="binding site" evidence="13">
    <location>
        <position position="138"/>
    </location>
    <ligand>
        <name>Zn(2+)</name>
        <dbReference type="ChEBI" id="CHEBI:29105"/>
    </ligand>
</feature>
<dbReference type="GO" id="GO:0005524">
    <property type="term" value="F:ATP binding"/>
    <property type="evidence" value="ECO:0007669"/>
    <property type="project" value="UniProtKB-UniRule"/>
</dbReference>
<feature type="binding site" evidence="13">
    <location>
        <position position="158"/>
    </location>
    <ligand>
        <name>Zn(2+)</name>
        <dbReference type="ChEBI" id="CHEBI:29105"/>
    </ligand>
</feature>
<evidence type="ECO:0000259" key="15">
    <source>
        <dbReference type="PROSITE" id="PS50886"/>
    </source>
</evidence>
<feature type="binding site" evidence="13">
    <location>
        <position position="155"/>
    </location>
    <ligand>
        <name>Zn(2+)</name>
        <dbReference type="ChEBI" id="CHEBI:29105"/>
    </ligand>
</feature>
<proteinExistence type="inferred from homology"/>
<dbReference type="PROSITE" id="PS50886">
    <property type="entry name" value="TRBD"/>
    <property type="match status" value="1"/>
</dbReference>
<dbReference type="CDD" id="cd07957">
    <property type="entry name" value="Anticodon_Ia_Met"/>
    <property type="match status" value="1"/>
</dbReference>
<evidence type="ECO:0000256" key="14">
    <source>
        <dbReference type="SAM" id="MobiDB-lite"/>
    </source>
</evidence>
<dbReference type="NCBIfam" id="TIGR00399">
    <property type="entry name" value="metG_C_term"/>
    <property type="match status" value="1"/>
</dbReference>
<dbReference type="Gene3D" id="2.170.220.10">
    <property type="match status" value="1"/>
</dbReference>
<dbReference type="NCBIfam" id="TIGR00398">
    <property type="entry name" value="metG"/>
    <property type="match status" value="1"/>
</dbReference>
<dbReference type="GO" id="GO:0006431">
    <property type="term" value="P:methionyl-tRNA aminoacylation"/>
    <property type="evidence" value="ECO:0007669"/>
    <property type="project" value="UniProtKB-UniRule"/>
</dbReference>
<name>A0A855XAW0_9BACT</name>
<dbReference type="Gene3D" id="2.40.50.140">
    <property type="entry name" value="Nucleic acid-binding proteins"/>
    <property type="match status" value="1"/>
</dbReference>
<dbReference type="AlphaFoldDB" id="A0A855XAW0"/>
<dbReference type="Pfam" id="PF19303">
    <property type="entry name" value="Anticodon_3"/>
    <property type="match status" value="1"/>
</dbReference>
<dbReference type="Pfam" id="PF09334">
    <property type="entry name" value="tRNA-synt_1g"/>
    <property type="match status" value="2"/>
</dbReference>
<protein>
    <recommendedName>
        <fullName evidence="13">Methionine--tRNA ligase</fullName>
        <ecNumber evidence="13">6.1.1.10</ecNumber>
    </recommendedName>
    <alternativeName>
        <fullName evidence="13">Methionyl-tRNA synthetase</fullName>
        <shortName evidence="13">MetRS</shortName>
    </alternativeName>
</protein>
<dbReference type="InterPro" id="IPR033911">
    <property type="entry name" value="MetRS_core"/>
</dbReference>
<dbReference type="FunFam" id="2.40.50.140:FF:000042">
    <property type="entry name" value="Methionine--tRNA ligase"/>
    <property type="match status" value="1"/>
</dbReference>
<dbReference type="InterPro" id="IPR023457">
    <property type="entry name" value="Met-tRNA_synth_2"/>
</dbReference>
<feature type="short sequence motif" description="'HIGH' region" evidence="13">
    <location>
        <begin position="17"/>
        <end position="27"/>
    </location>
</feature>
<evidence type="ECO:0000256" key="10">
    <source>
        <dbReference type="ARBA" id="ARBA00022917"/>
    </source>
</evidence>
<evidence type="ECO:0000256" key="9">
    <source>
        <dbReference type="ARBA" id="ARBA00022884"/>
    </source>
</evidence>
<keyword evidence="10 13" id="KW-0648">Protein biosynthesis</keyword>
<evidence type="ECO:0000256" key="7">
    <source>
        <dbReference type="ARBA" id="ARBA00022741"/>
    </source>
</evidence>
<dbReference type="SUPFAM" id="SSF52374">
    <property type="entry name" value="Nucleotidylyl transferase"/>
    <property type="match status" value="1"/>
</dbReference>
<keyword evidence="9 13" id="KW-0694">RNA-binding</keyword>
<keyword evidence="6 13" id="KW-0436">Ligase</keyword>
<feature type="short sequence motif" description="'KMSKS' region" evidence="13">
    <location>
        <begin position="308"/>
        <end position="312"/>
    </location>
</feature>
<dbReference type="GO" id="GO:0005737">
    <property type="term" value="C:cytoplasm"/>
    <property type="evidence" value="ECO:0007669"/>
    <property type="project" value="UniProtKB-SubCell"/>
</dbReference>
<dbReference type="EC" id="6.1.1.10" evidence="13"/>
<comment type="subcellular location">
    <subcellularLocation>
        <location evidence="2 13">Cytoplasm</location>
    </subcellularLocation>
</comment>